<evidence type="ECO:0000313" key="3">
    <source>
        <dbReference type="Proteomes" id="UP000655868"/>
    </source>
</evidence>
<feature type="transmembrane region" description="Helical" evidence="1">
    <location>
        <begin position="38"/>
        <end position="57"/>
    </location>
</feature>
<name>A0A934NTC5_9NOCA</name>
<dbReference type="Proteomes" id="UP000655868">
    <property type="component" value="Unassembled WGS sequence"/>
</dbReference>
<evidence type="ECO:0000313" key="2">
    <source>
        <dbReference type="EMBL" id="MBJ8340932.1"/>
    </source>
</evidence>
<proteinExistence type="predicted"/>
<dbReference type="AlphaFoldDB" id="A0A934NTC5"/>
<comment type="caution">
    <text evidence="2">The sequence shown here is derived from an EMBL/GenBank/DDBJ whole genome shotgun (WGS) entry which is preliminary data.</text>
</comment>
<reference evidence="2" key="1">
    <citation type="submission" date="2020-12" db="EMBL/GenBank/DDBJ databases">
        <title>Antrihabitans popcorni sp. nov. and Antrihabitans auranticaus sp. nov., isolated from a larva cave.</title>
        <authorList>
            <person name="Lee S.D."/>
            <person name="Kim I.S."/>
        </authorList>
    </citation>
    <scope>NUCLEOTIDE SEQUENCE</scope>
    <source>
        <strain evidence="2">YC3-6</strain>
    </source>
</reference>
<feature type="transmembrane region" description="Helical" evidence="1">
    <location>
        <begin position="444"/>
        <end position="469"/>
    </location>
</feature>
<keyword evidence="3" id="KW-1185">Reference proteome</keyword>
<protein>
    <submittedName>
        <fullName evidence="2">ABC transporter permease</fullName>
    </submittedName>
</protein>
<evidence type="ECO:0000256" key="1">
    <source>
        <dbReference type="SAM" id="Phobius"/>
    </source>
</evidence>
<feature type="transmembrane region" description="Helical" evidence="1">
    <location>
        <begin position="359"/>
        <end position="380"/>
    </location>
</feature>
<dbReference type="EMBL" id="JAEMNV010000006">
    <property type="protein sequence ID" value="MBJ8340932.1"/>
    <property type="molecule type" value="Genomic_DNA"/>
</dbReference>
<keyword evidence="1" id="KW-1133">Transmembrane helix</keyword>
<accession>A0A934NTC5</accession>
<keyword evidence="1" id="KW-0472">Membrane</keyword>
<feature type="transmembrane region" description="Helical" evidence="1">
    <location>
        <begin position="517"/>
        <end position="540"/>
    </location>
</feature>
<feature type="transmembrane region" description="Helical" evidence="1">
    <location>
        <begin position="141"/>
        <end position="167"/>
    </location>
</feature>
<organism evidence="2 3">
    <name type="scientific">Antrihabitans stalagmiti</name>
    <dbReference type="NCBI Taxonomy" id="2799499"/>
    <lineage>
        <taxon>Bacteria</taxon>
        <taxon>Bacillati</taxon>
        <taxon>Actinomycetota</taxon>
        <taxon>Actinomycetes</taxon>
        <taxon>Mycobacteriales</taxon>
        <taxon>Nocardiaceae</taxon>
        <taxon>Antrihabitans</taxon>
    </lineage>
</organism>
<gene>
    <name evidence="2" type="ORF">JGU71_18770</name>
</gene>
<feature type="transmembrane region" description="Helical" evidence="1">
    <location>
        <begin position="311"/>
        <end position="329"/>
    </location>
</feature>
<feature type="transmembrane region" description="Helical" evidence="1">
    <location>
        <begin position="409"/>
        <end position="432"/>
    </location>
</feature>
<sequence length="546" mass="55823">MSTATVPRSADHEHRSALSNDFAGTLYQLRLFARRDRIVLPLWTAALGLLLPITYVGSIESVYPTAADRIAFATTTAASPAQIAMYGPIFNASPGAVTIWKAGALYTIIALAVILTVIRHTRGEEESGRAELVESASVGRYSGLTAALLLAIGAAGLTGVMSAAALIGGGLPVGGSVGFGAALAGSGIVFAGVAAIAAQVSTGARVARGVALSVLAASFAIRAVGDAGSGAASWFSPQGWSLQLRPYAGERWWVLLLHLTTTVVLVGIAFALLRQRDRGAGLIAERPGPPAATAALAGTLGLAWRMHRGTVVAWTVGLGLYGLLIGSAAKGIGGQIGDSQAIVDIIERAGGPKSLEESFIGFGLTFLGIAGSAFAISAALRMHGEEAAQRLESVLAGAVGRTRWAASHVLFALLGPAIAMLVAGLAVGLTYGSATGDIGGTLPGVLAGALVQLPAIWLCAGVTVALFGLLPRFTSLAWGVLVTFVLIFIVGSIANFPQPVRDLEPYSHLPKLPGGEFVAAPIVWLLLLTAALLTAGLVALRRRDLT</sequence>
<feature type="transmembrane region" description="Helical" evidence="1">
    <location>
        <begin position="210"/>
        <end position="232"/>
    </location>
</feature>
<feature type="transmembrane region" description="Helical" evidence="1">
    <location>
        <begin position="476"/>
        <end position="497"/>
    </location>
</feature>
<keyword evidence="1" id="KW-0812">Transmembrane</keyword>
<feature type="transmembrane region" description="Helical" evidence="1">
    <location>
        <begin position="179"/>
        <end position="198"/>
    </location>
</feature>
<dbReference type="RefSeq" id="WP_199705819.1">
    <property type="nucleotide sequence ID" value="NZ_JAEMNV010000006.1"/>
</dbReference>
<feature type="transmembrane region" description="Helical" evidence="1">
    <location>
        <begin position="252"/>
        <end position="273"/>
    </location>
</feature>
<feature type="transmembrane region" description="Helical" evidence="1">
    <location>
        <begin position="99"/>
        <end position="120"/>
    </location>
</feature>